<evidence type="ECO:0000313" key="10">
    <source>
        <dbReference type="EMBL" id="SFE43083.1"/>
    </source>
</evidence>
<keyword evidence="7 8" id="KW-0411">Iron-sulfur</keyword>
<protein>
    <recommendedName>
        <fullName evidence="8">Iron-sulfur cluster carrier protein</fullName>
    </recommendedName>
</protein>
<keyword evidence="6 8" id="KW-0408">Iron</keyword>
<dbReference type="Gene3D" id="3.40.50.300">
    <property type="entry name" value="P-loop containing nucleotide triphosphate hydrolases"/>
    <property type="match status" value="1"/>
</dbReference>
<evidence type="ECO:0000256" key="6">
    <source>
        <dbReference type="ARBA" id="ARBA00023004"/>
    </source>
</evidence>
<keyword evidence="11" id="KW-1185">Reference proteome</keyword>
<dbReference type="SUPFAM" id="SSF52540">
    <property type="entry name" value="P-loop containing nucleoside triphosphate hydrolases"/>
    <property type="match status" value="1"/>
</dbReference>
<dbReference type="AlphaFoldDB" id="A0A1I2AJH3"/>
<dbReference type="OrthoDB" id="9809679at2"/>
<feature type="domain" description="MIP18 family-like" evidence="9">
    <location>
        <begin position="6"/>
        <end position="67"/>
    </location>
</feature>
<comment type="similarity">
    <text evidence="8">Belongs to the Mrp/NBP35 ATP-binding proteins family.</text>
</comment>
<evidence type="ECO:0000256" key="8">
    <source>
        <dbReference type="HAMAP-Rule" id="MF_02040"/>
    </source>
</evidence>
<dbReference type="Pfam" id="PF01883">
    <property type="entry name" value="FeS_assembly_P"/>
    <property type="match status" value="1"/>
</dbReference>
<comment type="similarity">
    <text evidence="1">In the N-terminal section; belongs to the MIP18 family.</text>
</comment>
<dbReference type="EMBL" id="FOMX01000013">
    <property type="protein sequence ID" value="SFE43083.1"/>
    <property type="molecule type" value="Genomic_DNA"/>
</dbReference>
<dbReference type="InterPro" id="IPR019591">
    <property type="entry name" value="Mrp/NBP35_ATP-bd"/>
</dbReference>
<evidence type="ECO:0000256" key="3">
    <source>
        <dbReference type="ARBA" id="ARBA00022723"/>
    </source>
</evidence>
<dbReference type="Proteomes" id="UP000199400">
    <property type="component" value="Unassembled WGS sequence"/>
</dbReference>
<reference evidence="11" key="1">
    <citation type="submission" date="2016-10" db="EMBL/GenBank/DDBJ databases">
        <authorList>
            <person name="Varghese N."/>
            <person name="Submissions S."/>
        </authorList>
    </citation>
    <scope>NUCLEOTIDE SEQUENCE [LARGE SCALE GENOMIC DNA]</scope>
    <source>
        <strain evidence="11">ATCC 25963</strain>
    </source>
</reference>
<evidence type="ECO:0000256" key="1">
    <source>
        <dbReference type="ARBA" id="ARBA00007352"/>
    </source>
</evidence>
<comment type="function">
    <text evidence="8">Binds and transfers iron-sulfur (Fe-S) clusters to target apoproteins. Can hydrolyze ATP.</text>
</comment>
<dbReference type="FunFam" id="3.40.50.300:FF:001119">
    <property type="entry name" value="Iron-sulfur cluster carrier protein"/>
    <property type="match status" value="1"/>
</dbReference>
<dbReference type="GO" id="GO:0046872">
    <property type="term" value="F:metal ion binding"/>
    <property type="evidence" value="ECO:0007669"/>
    <property type="project" value="UniProtKB-KW"/>
</dbReference>
<keyword evidence="5 8" id="KW-0067">ATP-binding</keyword>
<name>A0A1I2AJH3_9BACT</name>
<dbReference type="PANTHER" id="PTHR42961:SF2">
    <property type="entry name" value="IRON-SULFUR PROTEIN NUBPL"/>
    <property type="match status" value="1"/>
</dbReference>
<accession>A0A1I2AJH3</accession>
<keyword evidence="8" id="KW-0378">Hydrolase</keyword>
<dbReference type="GO" id="GO:0140663">
    <property type="term" value="F:ATP-dependent FeS chaperone activity"/>
    <property type="evidence" value="ECO:0007669"/>
    <property type="project" value="InterPro"/>
</dbReference>
<dbReference type="GO" id="GO:0051539">
    <property type="term" value="F:4 iron, 4 sulfur cluster binding"/>
    <property type="evidence" value="ECO:0007669"/>
    <property type="project" value="TreeGrafter"/>
</dbReference>
<evidence type="ECO:0000256" key="7">
    <source>
        <dbReference type="ARBA" id="ARBA00023014"/>
    </source>
</evidence>
<keyword evidence="4 8" id="KW-0547">Nucleotide-binding</keyword>
<dbReference type="SUPFAM" id="SSF117916">
    <property type="entry name" value="Fe-S cluster assembly (FSCA) domain-like"/>
    <property type="match status" value="1"/>
</dbReference>
<dbReference type="PROSITE" id="PS01215">
    <property type="entry name" value="MRP"/>
    <property type="match status" value="1"/>
</dbReference>
<dbReference type="CDD" id="cd02037">
    <property type="entry name" value="Mrp_NBP35"/>
    <property type="match status" value="1"/>
</dbReference>
<dbReference type="RefSeq" id="WP_096328017.1">
    <property type="nucleotide sequence ID" value="NZ_FOMX01000013.1"/>
</dbReference>
<gene>
    <name evidence="10" type="ORF">SAMN02745121_04254</name>
</gene>
<evidence type="ECO:0000256" key="4">
    <source>
        <dbReference type="ARBA" id="ARBA00022741"/>
    </source>
</evidence>
<dbReference type="InterPro" id="IPR044304">
    <property type="entry name" value="NUBPL-like"/>
</dbReference>
<evidence type="ECO:0000259" key="9">
    <source>
        <dbReference type="Pfam" id="PF01883"/>
    </source>
</evidence>
<comment type="similarity">
    <text evidence="2">In the C-terminal section; belongs to the Mrp/NBP35 ATP-binding proteins family.</text>
</comment>
<dbReference type="GO" id="GO:0016887">
    <property type="term" value="F:ATP hydrolysis activity"/>
    <property type="evidence" value="ECO:0007669"/>
    <property type="project" value="UniProtKB-UniRule"/>
</dbReference>
<keyword evidence="3 8" id="KW-0479">Metal-binding</keyword>
<dbReference type="Pfam" id="PF10609">
    <property type="entry name" value="ParA"/>
    <property type="match status" value="1"/>
</dbReference>
<dbReference type="InterPro" id="IPR027417">
    <property type="entry name" value="P-loop_NTPase"/>
</dbReference>
<dbReference type="Gene3D" id="3.30.300.130">
    <property type="entry name" value="Fe-S cluster assembly (FSCA)"/>
    <property type="match status" value="1"/>
</dbReference>
<evidence type="ECO:0000313" key="11">
    <source>
        <dbReference type="Proteomes" id="UP000199400"/>
    </source>
</evidence>
<dbReference type="InterPro" id="IPR002744">
    <property type="entry name" value="MIP18-like"/>
</dbReference>
<evidence type="ECO:0000256" key="5">
    <source>
        <dbReference type="ARBA" id="ARBA00022840"/>
    </source>
</evidence>
<comment type="subunit">
    <text evidence="8">Homodimer.</text>
</comment>
<dbReference type="STRING" id="54.SAMN02745121_04254"/>
<dbReference type="InterPro" id="IPR000808">
    <property type="entry name" value="Mrp-like_CS"/>
</dbReference>
<dbReference type="InterPro" id="IPR033756">
    <property type="entry name" value="YlxH/NBP35"/>
</dbReference>
<dbReference type="GO" id="GO:0005524">
    <property type="term" value="F:ATP binding"/>
    <property type="evidence" value="ECO:0007669"/>
    <property type="project" value="UniProtKB-UniRule"/>
</dbReference>
<dbReference type="PANTHER" id="PTHR42961">
    <property type="entry name" value="IRON-SULFUR PROTEIN NUBPL"/>
    <property type="match status" value="1"/>
</dbReference>
<dbReference type="HAMAP" id="MF_02040">
    <property type="entry name" value="Mrp_NBP35"/>
    <property type="match status" value="1"/>
</dbReference>
<organism evidence="10 11">
    <name type="scientific">Nannocystis exedens</name>
    <dbReference type="NCBI Taxonomy" id="54"/>
    <lineage>
        <taxon>Bacteria</taxon>
        <taxon>Pseudomonadati</taxon>
        <taxon>Myxococcota</taxon>
        <taxon>Polyangia</taxon>
        <taxon>Nannocystales</taxon>
        <taxon>Nannocystaceae</taxon>
        <taxon>Nannocystis</taxon>
    </lineage>
</organism>
<dbReference type="InterPro" id="IPR034904">
    <property type="entry name" value="FSCA_dom_sf"/>
</dbReference>
<evidence type="ECO:0000256" key="2">
    <source>
        <dbReference type="ARBA" id="ARBA00008205"/>
    </source>
</evidence>
<feature type="binding site" evidence="8">
    <location>
        <begin position="104"/>
        <end position="111"/>
    </location>
    <ligand>
        <name>ATP</name>
        <dbReference type="ChEBI" id="CHEBI:30616"/>
    </ligand>
</feature>
<dbReference type="GO" id="GO:0016226">
    <property type="term" value="P:iron-sulfur cluster assembly"/>
    <property type="evidence" value="ECO:0007669"/>
    <property type="project" value="InterPro"/>
</dbReference>
<proteinExistence type="inferred from homology"/>
<sequence length="361" mass="37836">MSVTVEQVLAALSGVKDPATGREIVADQVSDVRIDAAGEATFRIDLISPGFPLRDALEASVRAALAARNLRGTIEWGLKVPQKPARQDLNRLPTVKNILAVAAGKGGVGKSTVSVNVATALHRLGAKVAILDADIYGPSVPKMLGTPERETSTTLAGDRISPALYRGIPVMSVAFFVEPGNAVVWRGPMIHKLLKQFLEDVDWGEIDYLIVDLPPGTGDAQLSLAQLIPITGSIMVTTPQEVALIDVRRAVNMFNKLEVPVVGVVENMSYYVCPSCGHHDAIFASGGGAALARELGVELLGQVPIDNKVSYGGESGVPVVEGAPASEQAKALTSVAARAALALSKLSATGPKRSSLLRTVT</sequence>